<dbReference type="EMBL" id="QPMK01000001">
    <property type="protein sequence ID" value="RDD68021.1"/>
    <property type="molecule type" value="Genomic_DNA"/>
</dbReference>
<accession>A0A369TRW4</accession>
<keyword evidence="2" id="KW-1185">Reference proteome</keyword>
<dbReference type="Proteomes" id="UP000253977">
    <property type="component" value="Unassembled WGS sequence"/>
</dbReference>
<evidence type="ECO:0000313" key="1">
    <source>
        <dbReference type="EMBL" id="RDD68021.1"/>
    </source>
</evidence>
<name>A0A369TRW4_9RHOB</name>
<sequence>MRTSNDERMKVSAITMVYKDYWALSQWYNHHGRQLGYENLFIVAHGRDDRFSELCPKASIITVPRKLDNFDRNRGAMLNSFQAGLLQSYDWVIRTDADELICHDPNRYGGLIEAITTQDAPVLTALGADLVGLDGDAAFSGHYSKAVASRRPIEFVLHGVKVAPRRLNAFPFTMPQGLYLAHLKYANLGVLDEVNETRIAVGSSDEPGRPGDGWRKADEDAKRFLDTFWSKSELPWETAEAEAYRTLSVKPSRNEKHSVVKTRALKLSFRTKLPAWFADLRI</sequence>
<comment type="caution">
    <text evidence="1">The sequence shown here is derived from an EMBL/GenBank/DDBJ whole genome shotgun (WGS) entry which is preliminary data.</text>
</comment>
<proteinExistence type="predicted"/>
<keyword evidence="1" id="KW-0808">Transferase</keyword>
<gene>
    <name evidence="1" type="ORF">DU478_00650</name>
</gene>
<reference evidence="1 2" key="1">
    <citation type="submission" date="2018-07" db="EMBL/GenBank/DDBJ databases">
        <title>Thalassococcus profundi sp. nov., a marine bacterium isolated from deep seawater of Okinawa Trough.</title>
        <authorList>
            <person name="Yu M."/>
        </authorList>
    </citation>
    <scope>NUCLEOTIDE SEQUENCE [LARGE SCALE GENOMIC DNA]</scope>
    <source>
        <strain evidence="1 2">WRAS1</strain>
    </source>
</reference>
<evidence type="ECO:0000313" key="2">
    <source>
        <dbReference type="Proteomes" id="UP000253977"/>
    </source>
</evidence>
<dbReference type="Pfam" id="PF13704">
    <property type="entry name" value="Glyco_tranf_2_4"/>
    <property type="match status" value="1"/>
</dbReference>
<protein>
    <submittedName>
        <fullName evidence="1">Glycosyltransferase family 2 protein</fullName>
    </submittedName>
</protein>
<organism evidence="1 2">
    <name type="scientific">Thalassococcus profundi</name>
    <dbReference type="NCBI Taxonomy" id="2282382"/>
    <lineage>
        <taxon>Bacteria</taxon>
        <taxon>Pseudomonadati</taxon>
        <taxon>Pseudomonadota</taxon>
        <taxon>Alphaproteobacteria</taxon>
        <taxon>Rhodobacterales</taxon>
        <taxon>Roseobacteraceae</taxon>
        <taxon>Thalassococcus</taxon>
    </lineage>
</organism>
<dbReference type="AlphaFoldDB" id="A0A369TRW4"/>
<dbReference type="GO" id="GO:0016740">
    <property type="term" value="F:transferase activity"/>
    <property type="evidence" value="ECO:0007669"/>
    <property type="project" value="UniProtKB-KW"/>
</dbReference>